<dbReference type="SUPFAM" id="SSF56420">
    <property type="entry name" value="Peptide deformylase"/>
    <property type="match status" value="1"/>
</dbReference>
<comment type="function">
    <text evidence="2">Removes the formyl group from the N-terminal Met of newly synthesized proteins. Requires at least a dipeptide for an efficient rate of reaction. N-terminal L-methionine is a prerequisite for activity but the enzyme has broad specificity at other positions.</text>
</comment>
<keyword evidence="2" id="KW-0408">Iron</keyword>
<proteinExistence type="inferred from homology"/>
<organism evidence="3 4">
    <name type="scientific">Anaeroselena agilis</name>
    <dbReference type="NCBI Taxonomy" id="3063788"/>
    <lineage>
        <taxon>Bacteria</taxon>
        <taxon>Bacillati</taxon>
        <taxon>Bacillota</taxon>
        <taxon>Negativicutes</taxon>
        <taxon>Acetonemataceae</taxon>
        <taxon>Anaeroselena</taxon>
    </lineage>
</organism>
<evidence type="ECO:0000256" key="2">
    <source>
        <dbReference type="HAMAP-Rule" id="MF_00163"/>
    </source>
</evidence>
<dbReference type="PRINTS" id="PR01576">
    <property type="entry name" value="PDEFORMYLASE"/>
</dbReference>
<gene>
    <name evidence="2 3" type="primary">def</name>
    <name evidence="3" type="ORF">Q4T40_09675</name>
</gene>
<dbReference type="PANTHER" id="PTHR10458:SF22">
    <property type="entry name" value="PEPTIDE DEFORMYLASE"/>
    <property type="match status" value="1"/>
</dbReference>
<reference evidence="3 4" key="1">
    <citation type="submission" date="2023-07" db="EMBL/GenBank/DDBJ databases">
        <title>The novel representative of Negativicutes class, Anaeroselena agilis gen. nov. sp. nov.</title>
        <authorList>
            <person name="Prokofeva M.I."/>
            <person name="Elcheninov A.G."/>
            <person name="Klyukina A."/>
            <person name="Kublanov I.V."/>
            <person name="Frolov E.N."/>
            <person name="Podosokorskaya O.A."/>
        </authorList>
    </citation>
    <scope>NUCLEOTIDE SEQUENCE [LARGE SCALE GENOMIC DNA]</scope>
    <source>
        <strain evidence="3 4">4137-cl</strain>
    </source>
</reference>
<protein>
    <recommendedName>
        <fullName evidence="2">Peptide deformylase</fullName>
        <shortName evidence="2">PDF</shortName>
        <ecNumber evidence="2">3.5.1.88</ecNumber>
    </recommendedName>
    <alternativeName>
        <fullName evidence="2">Polypeptide deformylase</fullName>
    </alternativeName>
</protein>
<dbReference type="Proteomes" id="UP001254848">
    <property type="component" value="Unassembled WGS sequence"/>
</dbReference>
<name>A0ABU3NXH0_9FIRM</name>
<dbReference type="CDD" id="cd00487">
    <property type="entry name" value="Pep_deformylase"/>
    <property type="match status" value="1"/>
</dbReference>
<feature type="binding site" evidence="2">
    <location>
        <position position="88"/>
    </location>
    <ligand>
        <name>Fe cation</name>
        <dbReference type="ChEBI" id="CHEBI:24875"/>
    </ligand>
</feature>
<dbReference type="NCBIfam" id="TIGR00079">
    <property type="entry name" value="pept_deformyl"/>
    <property type="match status" value="1"/>
</dbReference>
<dbReference type="EMBL" id="JAUOZS010000001">
    <property type="protein sequence ID" value="MDT8901509.1"/>
    <property type="molecule type" value="Genomic_DNA"/>
</dbReference>
<dbReference type="GO" id="GO:0042586">
    <property type="term" value="F:peptide deformylase activity"/>
    <property type="evidence" value="ECO:0007669"/>
    <property type="project" value="UniProtKB-EC"/>
</dbReference>
<comment type="similarity">
    <text evidence="1 2">Belongs to the polypeptide deformylase family.</text>
</comment>
<keyword evidence="2" id="KW-0648">Protein biosynthesis</keyword>
<comment type="caution">
    <text evidence="3">The sequence shown here is derived from an EMBL/GenBank/DDBJ whole genome shotgun (WGS) entry which is preliminary data.</text>
</comment>
<feature type="binding site" evidence="2">
    <location>
        <position position="134"/>
    </location>
    <ligand>
        <name>Fe cation</name>
        <dbReference type="ChEBI" id="CHEBI:24875"/>
    </ligand>
</feature>
<accession>A0ABU3NXH0</accession>
<feature type="active site" evidence="2">
    <location>
        <position position="131"/>
    </location>
</feature>
<comment type="cofactor">
    <cofactor evidence="2">
        <name>Fe(2+)</name>
        <dbReference type="ChEBI" id="CHEBI:29033"/>
    </cofactor>
    <text evidence="2">Binds 1 Fe(2+) ion.</text>
</comment>
<evidence type="ECO:0000313" key="3">
    <source>
        <dbReference type="EMBL" id="MDT8901509.1"/>
    </source>
</evidence>
<keyword evidence="2 3" id="KW-0378">Hydrolase</keyword>
<dbReference type="RefSeq" id="WP_413780020.1">
    <property type="nucleotide sequence ID" value="NZ_JAUOZS010000001.1"/>
</dbReference>
<dbReference type="PANTHER" id="PTHR10458">
    <property type="entry name" value="PEPTIDE DEFORMYLASE"/>
    <property type="match status" value="1"/>
</dbReference>
<dbReference type="Gene3D" id="3.90.45.10">
    <property type="entry name" value="Peptide deformylase"/>
    <property type="match status" value="1"/>
</dbReference>
<keyword evidence="2" id="KW-0479">Metal-binding</keyword>
<dbReference type="EC" id="3.5.1.88" evidence="2"/>
<keyword evidence="4" id="KW-1185">Reference proteome</keyword>
<dbReference type="InterPro" id="IPR036821">
    <property type="entry name" value="Peptide_deformylase_sf"/>
</dbReference>
<dbReference type="InterPro" id="IPR023635">
    <property type="entry name" value="Peptide_deformylase"/>
</dbReference>
<dbReference type="Pfam" id="PF01327">
    <property type="entry name" value="Pep_deformylase"/>
    <property type="match status" value="1"/>
</dbReference>
<sequence>MTVLDIRKAGDKVLKEQAAPVAKIDRRIKKLLDDMAQTMYEASGVGLAAPQVGASLRVIVVDAGEGLIELVNPAVVAGEGCEAGTEGCLSVPGVYGQVERYAKVTVEGLNREGRKVTVSGTGLLARALQHEIDHLNGVLFIEKATTLYKGQEE</sequence>
<dbReference type="PIRSF" id="PIRSF004749">
    <property type="entry name" value="Pep_def"/>
    <property type="match status" value="1"/>
</dbReference>
<dbReference type="NCBIfam" id="NF001159">
    <property type="entry name" value="PRK00150.1-3"/>
    <property type="match status" value="1"/>
</dbReference>
<evidence type="ECO:0000256" key="1">
    <source>
        <dbReference type="ARBA" id="ARBA00010759"/>
    </source>
</evidence>
<evidence type="ECO:0000313" key="4">
    <source>
        <dbReference type="Proteomes" id="UP001254848"/>
    </source>
</evidence>
<comment type="catalytic activity">
    <reaction evidence="2">
        <text>N-terminal N-formyl-L-methionyl-[peptide] + H2O = N-terminal L-methionyl-[peptide] + formate</text>
        <dbReference type="Rhea" id="RHEA:24420"/>
        <dbReference type="Rhea" id="RHEA-COMP:10639"/>
        <dbReference type="Rhea" id="RHEA-COMP:10640"/>
        <dbReference type="ChEBI" id="CHEBI:15377"/>
        <dbReference type="ChEBI" id="CHEBI:15740"/>
        <dbReference type="ChEBI" id="CHEBI:49298"/>
        <dbReference type="ChEBI" id="CHEBI:64731"/>
        <dbReference type="EC" id="3.5.1.88"/>
    </reaction>
</comment>
<dbReference type="HAMAP" id="MF_00163">
    <property type="entry name" value="Pep_deformylase"/>
    <property type="match status" value="1"/>
</dbReference>
<feature type="binding site" evidence="2">
    <location>
        <position position="130"/>
    </location>
    <ligand>
        <name>Fe cation</name>
        <dbReference type="ChEBI" id="CHEBI:24875"/>
    </ligand>
</feature>